<evidence type="ECO:0000313" key="9">
    <source>
        <dbReference type="EMBL" id="GCE28735.1"/>
    </source>
</evidence>
<feature type="domain" description="Major facilitator superfamily (MFS) profile" evidence="8">
    <location>
        <begin position="1"/>
        <end position="410"/>
    </location>
</feature>
<proteinExistence type="predicted"/>
<dbReference type="Pfam" id="PF05977">
    <property type="entry name" value="MFS_3"/>
    <property type="match status" value="1"/>
</dbReference>
<keyword evidence="4 7" id="KW-0812">Transmembrane</keyword>
<feature type="transmembrane region" description="Helical" evidence="7">
    <location>
        <begin position="384"/>
        <end position="406"/>
    </location>
</feature>
<dbReference type="GO" id="GO:0022857">
    <property type="term" value="F:transmembrane transporter activity"/>
    <property type="evidence" value="ECO:0007669"/>
    <property type="project" value="InterPro"/>
</dbReference>
<dbReference type="PANTHER" id="PTHR23513">
    <property type="entry name" value="INTEGRAL MEMBRANE EFFLUX PROTEIN-RELATED"/>
    <property type="match status" value="1"/>
</dbReference>
<dbReference type="EMBL" id="BIFT01000001">
    <property type="protein sequence ID" value="GCE28735.1"/>
    <property type="molecule type" value="Genomic_DNA"/>
</dbReference>
<dbReference type="InterPro" id="IPR010290">
    <property type="entry name" value="TM_effector"/>
</dbReference>
<dbReference type="CDD" id="cd06173">
    <property type="entry name" value="MFS_MefA_like"/>
    <property type="match status" value="1"/>
</dbReference>
<dbReference type="RefSeq" id="WP_246039178.1">
    <property type="nucleotide sequence ID" value="NZ_BIFT01000001.1"/>
</dbReference>
<accession>A0A402BBL0</accession>
<dbReference type="SUPFAM" id="SSF103473">
    <property type="entry name" value="MFS general substrate transporter"/>
    <property type="match status" value="1"/>
</dbReference>
<evidence type="ECO:0000256" key="2">
    <source>
        <dbReference type="ARBA" id="ARBA00022448"/>
    </source>
</evidence>
<feature type="transmembrane region" description="Helical" evidence="7">
    <location>
        <begin position="147"/>
        <end position="170"/>
    </location>
</feature>
<comment type="caution">
    <text evidence="9">The sequence shown here is derived from an EMBL/GenBank/DDBJ whole genome shotgun (WGS) entry which is preliminary data.</text>
</comment>
<dbReference type="Proteomes" id="UP000287171">
    <property type="component" value="Unassembled WGS sequence"/>
</dbReference>
<gene>
    <name evidence="9" type="ORF">KDA_42190</name>
</gene>
<protein>
    <submittedName>
        <fullName evidence="9">MFS transporter</fullName>
    </submittedName>
</protein>
<evidence type="ECO:0000256" key="4">
    <source>
        <dbReference type="ARBA" id="ARBA00022692"/>
    </source>
</evidence>
<sequence length="410" mass="45088">MVRIGWRRAFISLRQRNFRLFWSGQIISLLGAMMQSIGQSWLVWELTHSAWQIGLVGALQALPILFFSIFGGVFADRWPKRRILLFTQYAAMGQSLLLWILIVTGMLQLWQLYLLVLLSGLTNSLGKPVSRSFIIEMVGREDLPNAYALNSSFSSLARIVGPALGGLIIAATDVTVLFLLNALSFLPIIVSLSLIRSHELHVSVSQDKSGADQQSTWNSLCQGLAYVRHTPEILMLTMAVGLVLLFGSNFGVLLLPIATNLLHTGARGFGFLSAATGIGALLAAIWLAWSNRRSTIRGVMLIMLIFSLLEIIFSYSNIYLLSLLLIASIGFSEELFAMQSMSTLQTITPDHLNGRVTGVQVLLFDGSLPLGYLLMGWLSQTSGAPTALLIGALLSLLAIACSWTWWKQRS</sequence>
<keyword evidence="2" id="KW-0813">Transport</keyword>
<keyword evidence="10" id="KW-1185">Reference proteome</keyword>
<evidence type="ECO:0000256" key="3">
    <source>
        <dbReference type="ARBA" id="ARBA00022475"/>
    </source>
</evidence>
<evidence type="ECO:0000259" key="8">
    <source>
        <dbReference type="PROSITE" id="PS50850"/>
    </source>
</evidence>
<dbReference type="GO" id="GO:0005886">
    <property type="term" value="C:plasma membrane"/>
    <property type="evidence" value="ECO:0007669"/>
    <property type="project" value="UniProtKB-SubCell"/>
</dbReference>
<dbReference type="InterPro" id="IPR020846">
    <property type="entry name" value="MFS_dom"/>
</dbReference>
<feature type="transmembrane region" description="Helical" evidence="7">
    <location>
        <begin position="359"/>
        <end position="378"/>
    </location>
</feature>
<dbReference type="InterPro" id="IPR036259">
    <property type="entry name" value="MFS_trans_sf"/>
</dbReference>
<evidence type="ECO:0000313" key="10">
    <source>
        <dbReference type="Proteomes" id="UP000287171"/>
    </source>
</evidence>
<reference evidence="10" key="1">
    <citation type="submission" date="2018-12" db="EMBL/GenBank/DDBJ databases">
        <title>Tengunoibacter tsumagoiensis gen. nov., sp. nov., Dictyobacter kobayashii sp. nov., D. alpinus sp. nov., and D. joshuensis sp. nov. and description of Dictyobacteraceae fam. nov. within the order Ktedonobacterales isolated from Tengu-no-mugimeshi.</title>
        <authorList>
            <person name="Wang C.M."/>
            <person name="Zheng Y."/>
            <person name="Sakai Y."/>
            <person name="Toyoda A."/>
            <person name="Minakuchi Y."/>
            <person name="Abe K."/>
            <person name="Yokota A."/>
            <person name="Yabe S."/>
        </authorList>
    </citation>
    <scope>NUCLEOTIDE SEQUENCE [LARGE SCALE GENOMIC DNA]</scope>
    <source>
        <strain evidence="10">Uno16</strain>
    </source>
</reference>
<dbReference type="Gene3D" id="1.20.1250.20">
    <property type="entry name" value="MFS general substrate transporter like domains"/>
    <property type="match status" value="1"/>
</dbReference>
<evidence type="ECO:0000256" key="6">
    <source>
        <dbReference type="ARBA" id="ARBA00023136"/>
    </source>
</evidence>
<name>A0A402BBL0_9CHLR</name>
<organism evidence="9 10">
    <name type="scientific">Dictyobacter alpinus</name>
    <dbReference type="NCBI Taxonomy" id="2014873"/>
    <lineage>
        <taxon>Bacteria</taxon>
        <taxon>Bacillati</taxon>
        <taxon>Chloroflexota</taxon>
        <taxon>Ktedonobacteria</taxon>
        <taxon>Ktedonobacterales</taxon>
        <taxon>Dictyobacteraceae</taxon>
        <taxon>Dictyobacter</taxon>
    </lineage>
</organism>
<dbReference type="PANTHER" id="PTHR23513:SF11">
    <property type="entry name" value="STAPHYLOFERRIN A TRANSPORTER"/>
    <property type="match status" value="1"/>
</dbReference>
<dbReference type="AlphaFoldDB" id="A0A402BBL0"/>
<keyword evidence="6 7" id="KW-0472">Membrane</keyword>
<evidence type="ECO:0000256" key="1">
    <source>
        <dbReference type="ARBA" id="ARBA00004651"/>
    </source>
</evidence>
<evidence type="ECO:0000256" key="5">
    <source>
        <dbReference type="ARBA" id="ARBA00022989"/>
    </source>
</evidence>
<feature type="transmembrane region" description="Helical" evidence="7">
    <location>
        <begin position="269"/>
        <end position="289"/>
    </location>
</feature>
<dbReference type="PROSITE" id="PS50850">
    <property type="entry name" value="MFS"/>
    <property type="match status" value="1"/>
</dbReference>
<feature type="transmembrane region" description="Helical" evidence="7">
    <location>
        <begin position="233"/>
        <end position="257"/>
    </location>
</feature>
<feature type="transmembrane region" description="Helical" evidence="7">
    <location>
        <begin position="50"/>
        <end position="71"/>
    </location>
</feature>
<feature type="transmembrane region" description="Helical" evidence="7">
    <location>
        <begin position="20"/>
        <end position="44"/>
    </location>
</feature>
<feature type="transmembrane region" description="Helical" evidence="7">
    <location>
        <begin position="176"/>
        <end position="195"/>
    </location>
</feature>
<comment type="subcellular location">
    <subcellularLocation>
        <location evidence="1">Cell membrane</location>
        <topology evidence="1">Multi-pass membrane protein</topology>
    </subcellularLocation>
</comment>
<evidence type="ECO:0000256" key="7">
    <source>
        <dbReference type="SAM" id="Phobius"/>
    </source>
</evidence>
<keyword evidence="5 7" id="KW-1133">Transmembrane helix</keyword>
<keyword evidence="3" id="KW-1003">Cell membrane</keyword>
<feature type="transmembrane region" description="Helical" evidence="7">
    <location>
        <begin position="319"/>
        <end position="338"/>
    </location>
</feature>